<accession>A0A6M3J1H2</accession>
<reference evidence="1" key="1">
    <citation type="submission" date="2020-03" db="EMBL/GenBank/DDBJ databases">
        <title>The deep terrestrial virosphere.</title>
        <authorList>
            <person name="Holmfeldt K."/>
            <person name="Nilsson E."/>
            <person name="Simone D."/>
            <person name="Lopez-Fernandez M."/>
            <person name="Wu X."/>
            <person name="de Brujin I."/>
            <person name="Lundin D."/>
            <person name="Andersson A."/>
            <person name="Bertilsson S."/>
            <person name="Dopson M."/>
        </authorList>
    </citation>
    <scope>NUCLEOTIDE SEQUENCE</scope>
    <source>
        <strain evidence="1">MM415B00627</strain>
    </source>
</reference>
<protein>
    <submittedName>
        <fullName evidence="1">Uncharacterized protein</fullName>
    </submittedName>
</protein>
<sequence length="143" mass="15740">MPTDDREVAAQRVRERLAGIPQDGPEKFDMTPEQAAKCDALEAQVGALAAKALNKLIGFTKREALLLSKADLDEVFRGSLVTASYDHEVGELRLVFDFECSAEEAPPVSRGNLPLNVPMEARLFPGVDKHQPTVTHRWIRSAS</sequence>
<proteinExistence type="predicted"/>
<dbReference type="EMBL" id="MT141497">
    <property type="protein sequence ID" value="QJA63444.1"/>
    <property type="molecule type" value="Genomic_DNA"/>
</dbReference>
<dbReference type="AlphaFoldDB" id="A0A6M3J1H2"/>
<gene>
    <name evidence="1" type="ORF">MM415B00627_0026</name>
</gene>
<evidence type="ECO:0000313" key="1">
    <source>
        <dbReference type="EMBL" id="QJA63444.1"/>
    </source>
</evidence>
<name>A0A6M3J1H2_9ZZZZ</name>
<organism evidence="1">
    <name type="scientific">viral metagenome</name>
    <dbReference type="NCBI Taxonomy" id="1070528"/>
    <lineage>
        <taxon>unclassified sequences</taxon>
        <taxon>metagenomes</taxon>
        <taxon>organismal metagenomes</taxon>
    </lineage>
</organism>